<proteinExistence type="predicted"/>
<dbReference type="AlphaFoldDB" id="A0A8H2WGD1"/>
<feature type="chain" id="PRO_5034301373" description="Transmembrane protein" evidence="1">
    <location>
        <begin position="24"/>
        <end position="190"/>
    </location>
</feature>
<gene>
    <name evidence="2" type="ORF">RDB_LOCUS14872</name>
</gene>
<dbReference type="Proteomes" id="UP000663826">
    <property type="component" value="Unassembled WGS sequence"/>
</dbReference>
<evidence type="ECO:0008006" key="4">
    <source>
        <dbReference type="Google" id="ProtNLM"/>
    </source>
</evidence>
<accession>A0A8H2WGD1</accession>
<feature type="signal peptide" evidence="1">
    <location>
        <begin position="1"/>
        <end position="23"/>
    </location>
</feature>
<reference evidence="2" key="1">
    <citation type="submission" date="2021-01" db="EMBL/GenBank/DDBJ databases">
        <authorList>
            <person name="Kaushik A."/>
        </authorList>
    </citation>
    <scope>NUCLEOTIDE SEQUENCE</scope>
    <source>
        <strain evidence="2">AG1-1B</strain>
    </source>
</reference>
<evidence type="ECO:0000313" key="2">
    <source>
        <dbReference type="EMBL" id="CAE6368358.1"/>
    </source>
</evidence>
<organism evidence="2 3">
    <name type="scientific">Rhizoctonia solani</name>
    <dbReference type="NCBI Taxonomy" id="456999"/>
    <lineage>
        <taxon>Eukaryota</taxon>
        <taxon>Fungi</taxon>
        <taxon>Dikarya</taxon>
        <taxon>Basidiomycota</taxon>
        <taxon>Agaricomycotina</taxon>
        <taxon>Agaricomycetes</taxon>
        <taxon>Cantharellales</taxon>
        <taxon>Ceratobasidiaceae</taxon>
        <taxon>Rhizoctonia</taxon>
    </lineage>
</organism>
<name>A0A8H2WGD1_9AGAM</name>
<protein>
    <recommendedName>
        <fullName evidence="4">Transmembrane protein</fullName>
    </recommendedName>
</protein>
<keyword evidence="1" id="KW-0732">Signal</keyword>
<sequence length="190" mass="19312">MLVFTRLATILFFVLSLGFVVSALPTAASDSNELVARDGSNDLKTLVINLKADVDVCINTIAGLTASADVSAQIDVLVGKINTCATAVLALGSNTDINASVQADVAVKVGAIITAIVQLGLSLSAKFGSLVALGLFAKIDVCLAALLTNLNICVGGIISLITKAVGNISVNIFANIHLGLCAHVLGLINP</sequence>
<evidence type="ECO:0000256" key="1">
    <source>
        <dbReference type="SAM" id="SignalP"/>
    </source>
</evidence>
<dbReference type="EMBL" id="CAJMWQ010000606">
    <property type="protein sequence ID" value="CAE6368358.1"/>
    <property type="molecule type" value="Genomic_DNA"/>
</dbReference>
<comment type="caution">
    <text evidence="2">The sequence shown here is derived from an EMBL/GenBank/DDBJ whole genome shotgun (WGS) entry which is preliminary data.</text>
</comment>
<evidence type="ECO:0000313" key="3">
    <source>
        <dbReference type="Proteomes" id="UP000663826"/>
    </source>
</evidence>